<dbReference type="RefSeq" id="WP_250064654.1">
    <property type="nucleotide sequence ID" value="NZ_JAIKTS010000004.1"/>
</dbReference>
<keyword evidence="7" id="KW-0472">Membrane</keyword>
<dbReference type="EC" id="2.7.13.3" evidence="3"/>
<dbReference type="SUPFAM" id="SSF55874">
    <property type="entry name" value="ATPase domain of HSP90 chaperone/DNA topoisomerase II/histidine kinase"/>
    <property type="match status" value="1"/>
</dbReference>
<dbReference type="PROSITE" id="PS50109">
    <property type="entry name" value="HIS_KIN"/>
    <property type="match status" value="1"/>
</dbReference>
<dbReference type="InterPro" id="IPR004358">
    <property type="entry name" value="Sig_transdc_His_kin-like_C"/>
</dbReference>
<comment type="subcellular location">
    <subcellularLocation>
        <location evidence="2">Membrane</location>
    </subcellularLocation>
</comment>
<organism evidence="10 11">
    <name type="scientific">Stenotrophomonas mori</name>
    <dbReference type="NCBI Taxonomy" id="2871096"/>
    <lineage>
        <taxon>Bacteria</taxon>
        <taxon>Pseudomonadati</taxon>
        <taxon>Pseudomonadota</taxon>
        <taxon>Gammaproteobacteria</taxon>
        <taxon>Lysobacterales</taxon>
        <taxon>Lysobacteraceae</taxon>
        <taxon>Stenotrophomonas</taxon>
    </lineage>
</organism>
<gene>
    <name evidence="10" type="ORF">K5L01_11475</name>
</gene>
<evidence type="ECO:0000256" key="1">
    <source>
        <dbReference type="ARBA" id="ARBA00000085"/>
    </source>
</evidence>
<dbReference type="GO" id="GO:0016301">
    <property type="term" value="F:kinase activity"/>
    <property type="evidence" value="ECO:0007669"/>
    <property type="project" value="UniProtKB-KW"/>
</dbReference>
<keyword evidence="4" id="KW-0597">Phosphoprotein</keyword>
<evidence type="ECO:0000313" key="11">
    <source>
        <dbReference type="Proteomes" id="UP001431235"/>
    </source>
</evidence>
<feature type="domain" description="HAMP" evidence="9">
    <location>
        <begin position="55"/>
        <end position="111"/>
    </location>
</feature>
<evidence type="ECO:0000259" key="8">
    <source>
        <dbReference type="PROSITE" id="PS50109"/>
    </source>
</evidence>
<keyword evidence="6 10" id="KW-0418">Kinase</keyword>
<evidence type="ECO:0000256" key="5">
    <source>
        <dbReference type="ARBA" id="ARBA00022679"/>
    </source>
</evidence>
<dbReference type="InterPro" id="IPR005467">
    <property type="entry name" value="His_kinase_dom"/>
</dbReference>
<dbReference type="Gene3D" id="3.30.565.10">
    <property type="entry name" value="Histidine kinase-like ATPase, C-terminal domain"/>
    <property type="match status" value="1"/>
</dbReference>
<dbReference type="InterPro" id="IPR003660">
    <property type="entry name" value="HAMP_dom"/>
</dbReference>
<feature type="domain" description="Histidine kinase" evidence="8">
    <location>
        <begin position="244"/>
        <end position="448"/>
    </location>
</feature>
<evidence type="ECO:0000256" key="7">
    <source>
        <dbReference type="SAM" id="Phobius"/>
    </source>
</evidence>
<comment type="caution">
    <text evidence="10">The sequence shown here is derived from an EMBL/GenBank/DDBJ whole genome shotgun (WGS) entry which is preliminary data.</text>
</comment>
<keyword evidence="7" id="KW-1133">Transmembrane helix</keyword>
<dbReference type="PROSITE" id="PS50885">
    <property type="entry name" value="HAMP"/>
    <property type="match status" value="1"/>
</dbReference>
<dbReference type="Gene3D" id="1.10.287.130">
    <property type="match status" value="1"/>
</dbReference>
<evidence type="ECO:0000313" key="10">
    <source>
        <dbReference type="EMBL" id="MCL7715262.1"/>
    </source>
</evidence>
<evidence type="ECO:0000256" key="6">
    <source>
        <dbReference type="ARBA" id="ARBA00022777"/>
    </source>
</evidence>
<feature type="transmembrane region" description="Helical" evidence="7">
    <location>
        <begin position="35"/>
        <end position="54"/>
    </location>
</feature>
<dbReference type="PANTHER" id="PTHR43065:SF51">
    <property type="entry name" value="HISTIDINE KINASE"/>
    <property type="match status" value="1"/>
</dbReference>
<evidence type="ECO:0000256" key="4">
    <source>
        <dbReference type="ARBA" id="ARBA00022553"/>
    </source>
</evidence>
<dbReference type="SMART" id="SM00387">
    <property type="entry name" value="HATPase_c"/>
    <property type="match status" value="1"/>
</dbReference>
<keyword evidence="7" id="KW-0812">Transmembrane</keyword>
<dbReference type="PRINTS" id="PR00344">
    <property type="entry name" value="BCTRLSENSOR"/>
</dbReference>
<evidence type="ECO:0000259" key="9">
    <source>
        <dbReference type="PROSITE" id="PS50885"/>
    </source>
</evidence>
<evidence type="ECO:0000256" key="2">
    <source>
        <dbReference type="ARBA" id="ARBA00004370"/>
    </source>
</evidence>
<proteinExistence type="predicted"/>
<dbReference type="InterPro" id="IPR003594">
    <property type="entry name" value="HATPase_dom"/>
</dbReference>
<dbReference type="PANTHER" id="PTHR43065">
    <property type="entry name" value="SENSOR HISTIDINE KINASE"/>
    <property type="match status" value="1"/>
</dbReference>
<name>A0ABT0SIU9_9GAMM</name>
<keyword evidence="11" id="KW-1185">Reference proteome</keyword>
<dbReference type="EMBL" id="JAIKTS010000004">
    <property type="protein sequence ID" value="MCL7715262.1"/>
    <property type="molecule type" value="Genomic_DNA"/>
</dbReference>
<accession>A0ABT0SIU9</accession>
<dbReference type="SUPFAM" id="SSF47384">
    <property type="entry name" value="Homodimeric domain of signal transducing histidine kinase"/>
    <property type="match status" value="1"/>
</dbReference>
<evidence type="ECO:0000256" key="3">
    <source>
        <dbReference type="ARBA" id="ARBA00012438"/>
    </source>
</evidence>
<dbReference type="InterPro" id="IPR036890">
    <property type="entry name" value="HATPase_C_sf"/>
</dbReference>
<protein>
    <recommendedName>
        <fullName evidence="3">histidine kinase</fullName>
        <ecNumber evidence="3">2.7.13.3</ecNumber>
    </recommendedName>
</protein>
<keyword evidence="5" id="KW-0808">Transferase</keyword>
<comment type="catalytic activity">
    <reaction evidence="1">
        <text>ATP + protein L-histidine = ADP + protein N-phospho-L-histidine.</text>
        <dbReference type="EC" id="2.7.13.3"/>
    </reaction>
</comment>
<dbReference type="InterPro" id="IPR036097">
    <property type="entry name" value="HisK_dim/P_sf"/>
</dbReference>
<dbReference type="Proteomes" id="UP001431235">
    <property type="component" value="Unassembled WGS sequence"/>
</dbReference>
<reference evidence="10 11" key="1">
    <citation type="submission" date="2021-08" db="EMBL/GenBank/DDBJ databases">
        <title>Novel members of of the genus Stenotrophomonas from differernt environment.</title>
        <authorList>
            <person name="Deng Y."/>
        </authorList>
    </citation>
    <scope>NUCLEOTIDE SEQUENCE [LARGE SCALE GENOMIC DNA]</scope>
    <source>
        <strain evidence="10 11">CPCC 101365</strain>
    </source>
</reference>
<feature type="transmembrane region" description="Helical" evidence="7">
    <location>
        <begin position="12"/>
        <end position="29"/>
    </location>
</feature>
<dbReference type="Pfam" id="PF02518">
    <property type="entry name" value="HATPase_c"/>
    <property type="match status" value="1"/>
</dbReference>
<dbReference type="Gene3D" id="6.10.340.10">
    <property type="match status" value="1"/>
</dbReference>
<sequence length="448" mass="50065">MRTRSFTFRLFLRLLPVLGLAAAMPWLLAYWIDRGWAVTAVSTVLLLALMWWTLRRATAPIRSLLRSLAGITSSYRDGEYNFGVHWRGDDELAQLVKAHAELGDVLREQRQTLVQRELLLDSMVQNTPVAMLLLADGGDGVSRVVFSNIAARKLLHGGWKLEGKRMPDLLENLPVELRNAIARGGDSLFAVRAENGDEDDEQVYHLSRRGFHLNGRLHDLLLLRLLTAELRRQEVQTWKKVIRVISHELNNSLAPIASLAHSGAELLRRGRGERLQDVFGTIEERARHLEGFIRGYARFAKLPQPQLQTIAWGPYLAGLQQQIPFRMAPPADDLCSRIDPAQFSQALLNLLKNAHEASLDNGAGNDAVEVRLARLAQWLRIEVLDRGGGMNEAVLHNALMPFYSTKRNGTGLGLALTREIIEAHDGRISLQNRNDGGLCVTLLLPAGP</sequence>